<dbReference type="GO" id="GO:0071203">
    <property type="term" value="C:WASH complex"/>
    <property type="evidence" value="ECO:0007669"/>
    <property type="project" value="InterPro"/>
</dbReference>
<evidence type="ECO:0000313" key="2">
    <source>
        <dbReference type="EMBL" id="KRT79890.1"/>
    </source>
</evidence>
<dbReference type="EMBL" id="LJIG01022566">
    <property type="protein sequence ID" value="KRT79890.1"/>
    <property type="molecule type" value="Genomic_DNA"/>
</dbReference>
<dbReference type="InterPro" id="IPR028191">
    <property type="entry name" value="WASH-4_N"/>
</dbReference>
<dbReference type="Pfam" id="PF14745">
    <property type="entry name" value="WASH-4_N"/>
    <property type="match status" value="1"/>
</dbReference>
<dbReference type="AlphaFoldDB" id="A0A0T6AXU9"/>
<organism evidence="2 3">
    <name type="scientific">Oryctes borbonicus</name>
    <dbReference type="NCBI Taxonomy" id="1629725"/>
    <lineage>
        <taxon>Eukaryota</taxon>
        <taxon>Metazoa</taxon>
        <taxon>Ecdysozoa</taxon>
        <taxon>Arthropoda</taxon>
        <taxon>Hexapoda</taxon>
        <taxon>Insecta</taxon>
        <taxon>Pterygota</taxon>
        <taxon>Neoptera</taxon>
        <taxon>Endopterygota</taxon>
        <taxon>Coleoptera</taxon>
        <taxon>Polyphaga</taxon>
        <taxon>Scarabaeiformia</taxon>
        <taxon>Scarabaeidae</taxon>
        <taxon>Dynastinae</taxon>
        <taxon>Oryctes</taxon>
    </lineage>
</organism>
<keyword evidence="3" id="KW-1185">Reference proteome</keyword>
<dbReference type="PANTHER" id="PTHR31409:SF0">
    <property type="entry name" value="WASH COMPLEX SUBUNIT 4"/>
    <property type="match status" value="1"/>
</dbReference>
<gene>
    <name evidence="2" type="ORF">AMK59_7524</name>
</gene>
<comment type="caution">
    <text evidence="2">The sequence shown here is derived from an EMBL/GenBank/DDBJ whole genome shotgun (WGS) entry which is preliminary data.</text>
</comment>
<dbReference type="GO" id="GO:0016197">
    <property type="term" value="P:endosomal transport"/>
    <property type="evidence" value="ECO:0007669"/>
    <property type="project" value="TreeGrafter"/>
</dbReference>
<protein>
    <recommendedName>
        <fullName evidence="1">WASH complex subunit 4 N-terminal domain-containing protein</fullName>
    </recommendedName>
</protein>
<evidence type="ECO:0000313" key="3">
    <source>
        <dbReference type="Proteomes" id="UP000051574"/>
    </source>
</evidence>
<dbReference type="PANTHER" id="PTHR31409">
    <property type="entry name" value="WASH COMPLEX SUBUNIT 4"/>
    <property type="match status" value="1"/>
</dbReference>
<feature type="domain" description="WASH complex subunit 4 N-terminal" evidence="1">
    <location>
        <begin position="2"/>
        <end position="114"/>
    </location>
</feature>
<evidence type="ECO:0000259" key="1">
    <source>
        <dbReference type="Pfam" id="PF14745"/>
    </source>
</evidence>
<accession>A0A0T6AXU9</accession>
<proteinExistence type="predicted"/>
<reference evidence="2 3" key="1">
    <citation type="submission" date="2015-09" db="EMBL/GenBank/DDBJ databases">
        <title>Draft genome of the scarab beetle Oryctes borbonicus.</title>
        <authorList>
            <person name="Meyer J.M."/>
            <person name="Markov G.V."/>
            <person name="Baskaran P."/>
            <person name="Herrmann M."/>
            <person name="Sommer R.J."/>
            <person name="Roedelsperger C."/>
        </authorList>
    </citation>
    <scope>NUCLEOTIDE SEQUENCE [LARGE SCALE GENOMIC DNA]</scope>
    <source>
        <strain evidence="2">OB123</strain>
        <tissue evidence="2">Whole animal</tissue>
    </source>
</reference>
<dbReference type="InterPro" id="IPR027307">
    <property type="entry name" value="WASH7"/>
</dbReference>
<dbReference type="GO" id="GO:0007032">
    <property type="term" value="P:endosome organization"/>
    <property type="evidence" value="ECO:0007669"/>
    <property type="project" value="TreeGrafter"/>
</dbReference>
<dbReference type="GO" id="GO:0005768">
    <property type="term" value="C:endosome"/>
    <property type="evidence" value="ECO:0007669"/>
    <property type="project" value="TreeGrafter"/>
</dbReference>
<dbReference type="Proteomes" id="UP000051574">
    <property type="component" value="Unassembled WGS sequence"/>
</dbReference>
<dbReference type="OrthoDB" id="10261210at2759"/>
<name>A0A0T6AXU9_9SCAR</name>
<sequence length="115" mass="13471">MLHNPAKYNIERDTLQCLYKQLNQLEADILSPSILQLVIKKCNEESLAIGLKSCSLSNEFTLYIHHLITELERDDEHISFTQIWLQANTLLVFQQNLFGNVEKKFLKRLLEINKL</sequence>
<feature type="non-terminal residue" evidence="2">
    <location>
        <position position="115"/>
    </location>
</feature>